<protein>
    <submittedName>
        <fullName evidence="4">Ig-like domain-containing protein</fullName>
    </submittedName>
</protein>
<evidence type="ECO:0000256" key="2">
    <source>
        <dbReference type="SAM" id="SignalP"/>
    </source>
</evidence>
<dbReference type="PROSITE" id="PS51257">
    <property type="entry name" value="PROKAR_LIPOPROTEIN"/>
    <property type="match status" value="1"/>
</dbReference>
<dbReference type="SUPFAM" id="SSF49452">
    <property type="entry name" value="Starch-binding domain-like"/>
    <property type="match status" value="1"/>
</dbReference>
<feature type="domain" description="SbsA Ig-like" evidence="3">
    <location>
        <begin position="35"/>
        <end position="133"/>
    </location>
</feature>
<name>A0ABR9XPG9_9CHLB</name>
<dbReference type="InterPro" id="IPR013784">
    <property type="entry name" value="Carb-bd-like_fold"/>
</dbReference>
<proteinExistence type="predicted"/>
<accession>A0ABR9XPG9</accession>
<dbReference type="Pfam" id="PF13205">
    <property type="entry name" value="Big_5"/>
    <property type="match status" value="1"/>
</dbReference>
<evidence type="ECO:0000256" key="1">
    <source>
        <dbReference type="ARBA" id="ARBA00022729"/>
    </source>
</evidence>
<comment type="caution">
    <text evidence="4">The sequence shown here is derived from an EMBL/GenBank/DDBJ whole genome shotgun (WGS) entry which is preliminary data.</text>
</comment>
<dbReference type="RefSeq" id="WP_175186924.1">
    <property type="nucleotide sequence ID" value="NZ_JABVZQ010000002.1"/>
</dbReference>
<feature type="chain" id="PRO_5047249749" evidence="2">
    <location>
        <begin position="22"/>
        <end position="369"/>
    </location>
</feature>
<gene>
    <name evidence="4" type="ORF">INT08_00890</name>
</gene>
<keyword evidence="1 2" id="KW-0732">Signal</keyword>
<evidence type="ECO:0000313" key="5">
    <source>
        <dbReference type="Proteomes" id="UP000619838"/>
    </source>
</evidence>
<organism evidence="4 5">
    <name type="scientific">Prosthecochloris ethylica</name>
    <dbReference type="NCBI Taxonomy" id="2743976"/>
    <lineage>
        <taxon>Bacteria</taxon>
        <taxon>Pseudomonadati</taxon>
        <taxon>Chlorobiota</taxon>
        <taxon>Chlorobiia</taxon>
        <taxon>Chlorobiales</taxon>
        <taxon>Chlorobiaceae</taxon>
        <taxon>Prosthecochloris</taxon>
    </lineage>
</organism>
<evidence type="ECO:0000259" key="3">
    <source>
        <dbReference type="Pfam" id="PF13205"/>
    </source>
</evidence>
<reference evidence="4 5" key="1">
    <citation type="journal article" date="2020" name="Microorganisms">
        <title>Simultaneous Genome Sequencing of Prosthecochloris ethylica and Desulfuromonas acetoxidans within a Syntrophic Mixture Reveals Unique Pili and Protein Interactions.</title>
        <authorList>
            <person name="Kyndt J.A."/>
            <person name="Van Beeumen J.J."/>
            <person name="Meyer T.E."/>
        </authorList>
    </citation>
    <scope>NUCLEOTIDE SEQUENCE [LARGE SCALE GENOMIC DNA]</scope>
    <source>
        <strain evidence="4 5">N3</strain>
    </source>
</reference>
<evidence type="ECO:0000313" key="4">
    <source>
        <dbReference type="EMBL" id="MBF0635738.1"/>
    </source>
</evidence>
<keyword evidence="5" id="KW-1185">Reference proteome</keyword>
<dbReference type="EMBL" id="JADGII010000001">
    <property type="protein sequence ID" value="MBF0635738.1"/>
    <property type="molecule type" value="Genomic_DNA"/>
</dbReference>
<sequence length="369" mass="39655">MTVKRIGTTLFTALLAFLVLAGCAVDRPPSGGPPDNAPLQITGTAPEPGSTGVVPESVRFTFNRYITAAALRNALSVTPVGTGHEISADGQHAVITFTEPLAENTTHSITLHSSLKSSRGNELENSYTYAFSTGPVLDTGRISGTVYTRNNRPASGITVAAVRENPRENGKLQVIDVKPEYNVQTGRNGSFEMNYIENGSYHLIVFRDRNGDRLINIHREEYAAGRAETIPTGTSDLLFRLRQPESTASDQPVTAPAVEPSGAVTGSISGARGTVVIEALNTASNQWHRTAVPVANPSRPEPYLLEGLPPGTYRMSAYIARNASAAPAIRPWDGGSIVPFRPADPLVIHPDDVRVRKGWTSGNIQFDFR</sequence>
<dbReference type="Proteomes" id="UP000619838">
    <property type="component" value="Unassembled WGS sequence"/>
</dbReference>
<feature type="signal peptide" evidence="2">
    <location>
        <begin position="1"/>
        <end position="21"/>
    </location>
</feature>
<dbReference type="InterPro" id="IPR032812">
    <property type="entry name" value="SbsA_Ig"/>
</dbReference>